<reference evidence="1" key="1">
    <citation type="submission" date="2013-04" db="EMBL/GenBank/DDBJ databases">
        <authorList>
            <person name="Qu J."/>
            <person name="Murali S.C."/>
            <person name="Bandaranaike D."/>
            <person name="Bellair M."/>
            <person name="Blankenburg K."/>
            <person name="Chao H."/>
            <person name="Dinh H."/>
            <person name="Doddapaneni H."/>
            <person name="Downs B."/>
            <person name="Dugan-Rocha S."/>
            <person name="Elkadiri S."/>
            <person name="Gnanaolivu R.D."/>
            <person name="Hernandez B."/>
            <person name="Javaid M."/>
            <person name="Jayaseelan J.C."/>
            <person name="Lee S."/>
            <person name="Li M."/>
            <person name="Ming W."/>
            <person name="Munidasa M."/>
            <person name="Muniz J."/>
            <person name="Nguyen L."/>
            <person name="Ongeri F."/>
            <person name="Osuji N."/>
            <person name="Pu L.-L."/>
            <person name="Puazo M."/>
            <person name="Qu C."/>
            <person name="Quiroz J."/>
            <person name="Raj R."/>
            <person name="Weissenberger G."/>
            <person name="Xin Y."/>
            <person name="Zou X."/>
            <person name="Han Y."/>
            <person name="Richards S."/>
            <person name="Worley K."/>
            <person name="Muzny D."/>
            <person name="Gibbs R."/>
        </authorList>
    </citation>
    <scope>NUCLEOTIDE SEQUENCE</scope>
    <source>
        <strain evidence="1">Sampled in the wild</strain>
    </source>
</reference>
<dbReference type="EMBL" id="KZ308886">
    <property type="protein sequence ID" value="KAG8235201.1"/>
    <property type="molecule type" value="Genomic_DNA"/>
</dbReference>
<dbReference type="GO" id="GO:0006366">
    <property type="term" value="P:transcription by RNA polymerase II"/>
    <property type="evidence" value="ECO:0007669"/>
    <property type="project" value="InterPro"/>
</dbReference>
<dbReference type="GO" id="GO:0006384">
    <property type="term" value="P:transcription initiation at RNA polymerase III promoter"/>
    <property type="evidence" value="ECO:0007669"/>
    <property type="project" value="InterPro"/>
</dbReference>
<name>A0A8K0KHA5_LADFU</name>
<evidence type="ECO:0000313" key="1">
    <source>
        <dbReference type="EMBL" id="KAG8235201.1"/>
    </source>
</evidence>
<dbReference type="AlphaFoldDB" id="A0A8K0KHA5"/>
<dbReference type="GO" id="GO:0005634">
    <property type="term" value="C:nucleus"/>
    <property type="evidence" value="ECO:0007669"/>
    <property type="project" value="InterPro"/>
</dbReference>
<protein>
    <submittedName>
        <fullName evidence="1">Uncharacterized protein</fullName>
    </submittedName>
</protein>
<comment type="caution">
    <text evidence="1">The sequence shown here is derived from an EMBL/GenBank/DDBJ whole genome shotgun (WGS) entry which is preliminary data.</text>
</comment>
<keyword evidence="2" id="KW-1185">Reference proteome</keyword>
<proteinExistence type="predicted"/>
<evidence type="ECO:0000313" key="2">
    <source>
        <dbReference type="Proteomes" id="UP000792457"/>
    </source>
</evidence>
<sequence length="115" mass="13357">MDNVQVELLRLRKIKLALERQENSLTKMLEVIDNQLLGLEVEDLQLSSNLREKLKEENCDNLLDNGDDGVKHEKDVFNEDETNTTLLDLDSKLDGMLSGQFYVEEQDEEEMDELE</sequence>
<organism evidence="1 2">
    <name type="scientific">Ladona fulva</name>
    <name type="common">Scarce chaser dragonfly</name>
    <name type="synonym">Libellula fulva</name>
    <dbReference type="NCBI Taxonomy" id="123851"/>
    <lineage>
        <taxon>Eukaryota</taxon>
        <taxon>Metazoa</taxon>
        <taxon>Ecdysozoa</taxon>
        <taxon>Arthropoda</taxon>
        <taxon>Hexapoda</taxon>
        <taxon>Insecta</taxon>
        <taxon>Pterygota</taxon>
        <taxon>Palaeoptera</taxon>
        <taxon>Odonata</taxon>
        <taxon>Epiprocta</taxon>
        <taxon>Anisoptera</taxon>
        <taxon>Libelluloidea</taxon>
        <taxon>Libellulidae</taxon>
        <taxon>Ladona</taxon>
    </lineage>
</organism>
<dbReference type="Pfam" id="PF15497">
    <property type="entry name" value="SNAPC5"/>
    <property type="match status" value="1"/>
</dbReference>
<reference evidence="1" key="2">
    <citation type="submission" date="2017-10" db="EMBL/GenBank/DDBJ databases">
        <title>Ladona fulva Genome sequencing and assembly.</title>
        <authorList>
            <person name="Murali S."/>
            <person name="Richards S."/>
            <person name="Bandaranaike D."/>
            <person name="Bellair M."/>
            <person name="Blankenburg K."/>
            <person name="Chao H."/>
            <person name="Dinh H."/>
            <person name="Doddapaneni H."/>
            <person name="Dugan-Rocha S."/>
            <person name="Elkadiri S."/>
            <person name="Gnanaolivu R."/>
            <person name="Hernandez B."/>
            <person name="Skinner E."/>
            <person name="Javaid M."/>
            <person name="Lee S."/>
            <person name="Li M."/>
            <person name="Ming W."/>
            <person name="Munidasa M."/>
            <person name="Muniz J."/>
            <person name="Nguyen L."/>
            <person name="Hughes D."/>
            <person name="Osuji N."/>
            <person name="Pu L.-L."/>
            <person name="Puazo M."/>
            <person name="Qu C."/>
            <person name="Quiroz J."/>
            <person name="Raj R."/>
            <person name="Weissenberger G."/>
            <person name="Xin Y."/>
            <person name="Zou X."/>
            <person name="Han Y."/>
            <person name="Worley K."/>
            <person name="Muzny D."/>
            <person name="Gibbs R."/>
        </authorList>
    </citation>
    <scope>NUCLEOTIDE SEQUENCE</scope>
    <source>
        <strain evidence="1">Sampled in the wild</strain>
    </source>
</reference>
<dbReference type="InterPro" id="IPR029138">
    <property type="entry name" value="SNAPC5"/>
</dbReference>
<gene>
    <name evidence="1" type="ORF">J437_LFUL015295</name>
</gene>
<accession>A0A8K0KHA5</accession>
<dbReference type="Proteomes" id="UP000792457">
    <property type="component" value="Unassembled WGS sequence"/>
</dbReference>